<evidence type="ECO:0000313" key="2">
    <source>
        <dbReference type="Proteomes" id="UP000070483"/>
    </source>
</evidence>
<accession>A0A134AAW2</accession>
<dbReference type="EMBL" id="LSDD01000094">
    <property type="protein sequence ID" value="KXB64862.1"/>
    <property type="molecule type" value="Genomic_DNA"/>
</dbReference>
<comment type="caution">
    <text evidence="1">The sequence shown here is derived from an EMBL/GenBank/DDBJ whole genome shotgun (WGS) entry which is preliminary data.</text>
</comment>
<reference evidence="2" key="1">
    <citation type="submission" date="2016-01" db="EMBL/GenBank/DDBJ databases">
        <authorList>
            <person name="Mitreva M."/>
            <person name="Pepin K.H."/>
            <person name="Mihindukulasuriya K.A."/>
            <person name="Fulton R."/>
            <person name="Fronick C."/>
            <person name="O'Laughlin M."/>
            <person name="Miner T."/>
            <person name="Herter B."/>
            <person name="Rosa B.A."/>
            <person name="Cordes M."/>
            <person name="Tomlinson C."/>
            <person name="Wollam A."/>
            <person name="Palsikar V.B."/>
            <person name="Mardis E.R."/>
            <person name="Wilson R.K."/>
        </authorList>
    </citation>
    <scope>NUCLEOTIDE SEQUENCE [LARGE SCALE GENOMIC DNA]</scope>
    <source>
        <strain evidence="2">KA00185</strain>
    </source>
</reference>
<proteinExistence type="predicted"/>
<gene>
    <name evidence="1" type="ORF">HMPREF3180_01241</name>
</gene>
<feature type="non-terminal residue" evidence="1">
    <location>
        <position position="1"/>
    </location>
</feature>
<name>A0A134AAW2_9FUSO</name>
<organism evidence="1 2">
    <name type="scientific">Leptotrichia wadei</name>
    <dbReference type="NCBI Taxonomy" id="157687"/>
    <lineage>
        <taxon>Bacteria</taxon>
        <taxon>Fusobacteriati</taxon>
        <taxon>Fusobacteriota</taxon>
        <taxon>Fusobacteriia</taxon>
        <taxon>Fusobacteriales</taxon>
        <taxon>Leptotrichiaceae</taxon>
        <taxon>Leptotrichia</taxon>
    </lineage>
</organism>
<protein>
    <submittedName>
        <fullName evidence="1">Uncharacterized protein</fullName>
    </submittedName>
</protein>
<evidence type="ECO:0000313" key="1">
    <source>
        <dbReference type="EMBL" id="KXB64862.1"/>
    </source>
</evidence>
<dbReference type="Proteomes" id="UP000070483">
    <property type="component" value="Unassembled WGS sequence"/>
</dbReference>
<keyword evidence="2" id="KW-1185">Reference proteome</keyword>
<dbReference type="AlphaFoldDB" id="A0A134AAW2"/>
<sequence length="47" mass="5593">ETSCYLFVKKNSKAGFIIYFLLVKGKLSFKKQKLDFIYLYHLNKNSI</sequence>